<proteinExistence type="predicted"/>
<dbReference type="AlphaFoldDB" id="A0A0A2ZRR3"/>
<comment type="caution">
    <text evidence="1">The sequence shown here is derived from an EMBL/GenBank/DDBJ whole genome shotgun (WGS) entry which is preliminary data.</text>
</comment>
<evidence type="ECO:0008006" key="3">
    <source>
        <dbReference type="Google" id="ProtNLM"/>
    </source>
</evidence>
<dbReference type="Proteomes" id="UP000030554">
    <property type="component" value="Unassembled WGS sequence"/>
</dbReference>
<dbReference type="SUPFAM" id="SSF46689">
    <property type="entry name" value="Homeodomain-like"/>
    <property type="match status" value="1"/>
</dbReference>
<organism evidence="1 2">
    <name type="scientific">Gallibacterium anatis 4895</name>
    <dbReference type="NCBI Taxonomy" id="1396510"/>
    <lineage>
        <taxon>Bacteria</taxon>
        <taxon>Pseudomonadati</taxon>
        <taxon>Pseudomonadota</taxon>
        <taxon>Gammaproteobacteria</taxon>
        <taxon>Pasteurellales</taxon>
        <taxon>Pasteurellaceae</taxon>
        <taxon>Gallibacterium</taxon>
    </lineage>
</organism>
<accession>A0A0A2ZRR3</accession>
<protein>
    <recommendedName>
        <fullName evidence="3">Transposase</fullName>
    </recommendedName>
</protein>
<evidence type="ECO:0000313" key="2">
    <source>
        <dbReference type="Proteomes" id="UP000030554"/>
    </source>
</evidence>
<evidence type="ECO:0000313" key="1">
    <source>
        <dbReference type="EMBL" id="KGQ57525.1"/>
    </source>
</evidence>
<dbReference type="InterPro" id="IPR009057">
    <property type="entry name" value="Homeodomain-like_sf"/>
</dbReference>
<dbReference type="RefSeq" id="WP_039165097.1">
    <property type="nucleotide sequence ID" value="NZ_JPJQ01000094.1"/>
</dbReference>
<reference evidence="1 2" key="1">
    <citation type="submission" date="2014-07" db="EMBL/GenBank/DDBJ databases">
        <title>Chaperone-usher fimbriae in a diverse selection of Gallibacterium genomes.</title>
        <authorList>
            <person name="Kudirkiene E."/>
            <person name="Bager R.J."/>
            <person name="Johnson T.J."/>
            <person name="Bojesen A.M."/>
        </authorList>
    </citation>
    <scope>NUCLEOTIDE SEQUENCE [LARGE SCALE GENOMIC DNA]</scope>
    <source>
        <strain evidence="1 2">4895</strain>
    </source>
</reference>
<dbReference type="EMBL" id="JPJQ01000094">
    <property type="protein sequence ID" value="KGQ57525.1"/>
    <property type="molecule type" value="Genomic_DNA"/>
</dbReference>
<gene>
    <name evidence="1" type="ORF">IO48_13065</name>
</gene>
<sequence length="174" mass="20311">MGRAYTIEERKAILNKMYELGKPPREVAKELGVCATSLYCWGKQHDAHRYYEFLKKINPYYNHKHKAPTTESKAPPPKPKPVLMETVRHRNVADRYWKIFRSPKGLGCYAVEIIKKNLHGKMIEQVNHYFGGEHYNFATAELTKTFINNRIRTLTGANIQPIKKMQHFGKGYMI</sequence>
<name>A0A0A2ZRR3_9PAST</name>